<comment type="caution">
    <text evidence="1">The sequence shown here is derived from an EMBL/GenBank/DDBJ whole genome shotgun (WGS) entry which is preliminary data.</text>
</comment>
<dbReference type="AlphaFoldDB" id="A0A8G2BI48"/>
<accession>A0A8G2BI48</accession>
<dbReference type="Proteomes" id="UP000198615">
    <property type="component" value="Unassembled WGS sequence"/>
</dbReference>
<keyword evidence="2" id="KW-1185">Reference proteome</keyword>
<proteinExistence type="predicted"/>
<dbReference type="EMBL" id="FNBW01000007">
    <property type="protein sequence ID" value="SDF84559.1"/>
    <property type="molecule type" value="Genomic_DNA"/>
</dbReference>
<gene>
    <name evidence="1" type="ORF">SAMN05660686_02516</name>
</gene>
<organism evidence="1 2">
    <name type="scientific">Thalassobaculum litoreum DSM 18839</name>
    <dbReference type="NCBI Taxonomy" id="1123362"/>
    <lineage>
        <taxon>Bacteria</taxon>
        <taxon>Pseudomonadati</taxon>
        <taxon>Pseudomonadota</taxon>
        <taxon>Alphaproteobacteria</taxon>
        <taxon>Rhodospirillales</taxon>
        <taxon>Thalassobaculaceae</taxon>
        <taxon>Thalassobaculum</taxon>
    </lineage>
</organism>
<protein>
    <submittedName>
        <fullName evidence="1">Uncharacterized protein</fullName>
    </submittedName>
</protein>
<name>A0A8G2BI48_9PROT</name>
<sequence>MARTKSRKAAAFTTFAVTYEDDSISSNRRVDNDRLDQSFGDSLLDLARIALEEQDAEIARRSNRPRPKIKTVSVT</sequence>
<reference evidence="1 2" key="1">
    <citation type="submission" date="2016-10" db="EMBL/GenBank/DDBJ databases">
        <authorList>
            <person name="Varghese N."/>
            <person name="Submissions S."/>
        </authorList>
    </citation>
    <scope>NUCLEOTIDE SEQUENCE [LARGE SCALE GENOMIC DNA]</scope>
    <source>
        <strain evidence="1 2">DSM 18839</strain>
    </source>
</reference>
<evidence type="ECO:0000313" key="2">
    <source>
        <dbReference type="Proteomes" id="UP000198615"/>
    </source>
</evidence>
<evidence type="ECO:0000313" key="1">
    <source>
        <dbReference type="EMBL" id="SDF84559.1"/>
    </source>
</evidence>
<dbReference type="OrthoDB" id="7933542at2"/>
<dbReference type="RefSeq" id="WP_028794018.1">
    <property type="nucleotide sequence ID" value="NZ_FNBW01000007.1"/>
</dbReference>